<evidence type="ECO:0000259" key="1">
    <source>
        <dbReference type="Pfam" id="PF00117"/>
    </source>
</evidence>
<dbReference type="Pfam" id="PF00117">
    <property type="entry name" value="GATase"/>
    <property type="match status" value="1"/>
</dbReference>
<dbReference type="PANTHER" id="PTHR42695">
    <property type="entry name" value="GLUTAMINE AMIDOTRANSFERASE YLR126C-RELATED"/>
    <property type="match status" value="1"/>
</dbReference>
<dbReference type="Gene3D" id="3.40.50.880">
    <property type="match status" value="1"/>
</dbReference>
<dbReference type="CDD" id="cd01741">
    <property type="entry name" value="GATase1_1"/>
    <property type="match status" value="1"/>
</dbReference>
<dbReference type="GO" id="GO:0005829">
    <property type="term" value="C:cytosol"/>
    <property type="evidence" value="ECO:0007669"/>
    <property type="project" value="TreeGrafter"/>
</dbReference>
<organism evidence="2 3">
    <name type="scientific">Lactobacillus crispatus</name>
    <dbReference type="NCBI Taxonomy" id="47770"/>
    <lineage>
        <taxon>Bacteria</taxon>
        <taxon>Bacillati</taxon>
        <taxon>Bacillota</taxon>
        <taxon>Bacilli</taxon>
        <taxon>Lactobacillales</taxon>
        <taxon>Lactobacillaceae</taxon>
        <taxon>Lactobacillus</taxon>
    </lineage>
</organism>
<evidence type="ECO:0000313" key="2">
    <source>
        <dbReference type="EMBL" id="KWU03678.1"/>
    </source>
</evidence>
<proteinExistence type="predicted"/>
<dbReference type="AlphaFoldDB" id="A0A120DI94"/>
<dbReference type="EMBL" id="LJGP01000021">
    <property type="protein sequence ID" value="KWU03678.1"/>
    <property type="molecule type" value="Genomic_DNA"/>
</dbReference>
<sequence length="222" mass="24768">MRVNVLQHAPNEGPGSIQDWCHAKNNEMFVYHPGDFGILPSVDETDLLVILGSPNSPNDDLAWIKKERVLIKQMLGQHKPILGICFGSQQIAKTLGYQVLDAPAKEVGWAPVYLQEQTIKNIPAKLTALHWHEQMSEIPAEAKLLFSSDLVKNQGFLLGDNVIGLQFHFEPQIDNVREIAINDGAYALENNDLHQTPAEIMAHGVPAENKDVMFTLLDFITK</sequence>
<dbReference type="InterPro" id="IPR017926">
    <property type="entry name" value="GATASE"/>
</dbReference>
<gene>
    <name evidence="2" type="ORF">AEL95_06305</name>
</gene>
<accession>A0A120DI94</accession>
<dbReference type="InterPro" id="IPR029062">
    <property type="entry name" value="Class_I_gatase-like"/>
</dbReference>
<dbReference type="PATRIC" id="fig|47770.28.peg.695"/>
<dbReference type="PROSITE" id="PS51273">
    <property type="entry name" value="GATASE_TYPE_1"/>
    <property type="match status" value="1"/>
</dbReference>
<comment type="caution">
    <text evidence="2">The sequence shown here is derived from an EMBL/GenBank/DDBJ whole genome shotgun (WGS) entry which is preliminary data.</text>
</comment>
<dbReference type="PANTHER" id="PTHR42695:SF5">
    <property type="entry name" value="GLUTAMINE AMIDOTRANSFERASE YLR126C-RELATED"/>
    <property type="match status" value="1"/>
</dbReference>
<feature type="domain" description="Glutamine amidotransferase" evidence="1">
    <location>
        <begin position="43"/>
        <end position="170"/>
    </location>
</feature>
<protein>
    <submittedName>
        <fullName evidence="2">GMP synthase</fullName>
    </submittedName>
</protein>
<dbReference type="InterPro" id="IPR044992">
    <property type="entry name" value="ChyE-like"/>
</dbReference>
<evidence type="ECO:0000313" key="3">
    <source>
        <dbReference type="Proteomes" id="UP000067598"/>
    </source>
</evidence>
<dbReference type="Proteomes" id="UP000067598">
    <property type="component" value="Unassembled WGS sequence"/>
</dbReference>
<reference evidence="2 3" key="1">
    <citation type="journal article" date="2016" name="Microbiology (Mosc.)">
        <title>Comparison of Lactobacillus crispatus isolates from Lactobacillus-dominated vaginal microbiomes with isolates from microbiomes containing bacterial vaginosis-associated bacteria.</title>
        <authorList>
            <person name="Abdelmaksoud A.A."/>
            <person name="Koparde V.N."/>
            <person name="Sheth N.U."/>
            <person name="Serrano M.G."/>
            <person name="Glascock A.L."/>
            <person name="Fettweis J.M."/>
            <person name="Strauss Iii J.F."/>
            <person name="Buck G.A."/>
            <person name="Jefferson K.K."/>
        </authorList>
    </citation>
    <scope>NUCLEOTIDE SEQUENCE [LARGE SCALE GENOMIC DNA]</scope>
    <source>
        <strain evidence="2 3">VMC3</strain>
    </source>
</reference>
<dbReference type="RefSeq" id="WP_060462138.1">
    <property type="nucleotide sequence ID" value="NZ_AP025162.1"/>
</dbReference>
<dbReference type="SUPFAM" id="SSF52317">
    <property type="entry name" value="Class I glutamine amidotransferase-like"/>
    <property type="match status" value="1"/>
</dbReference>
<name>A0A120DI94_9LACO</name>